<dbReference type="Proteomes" id="UP000598297">
    <property type="component" value="Unassembled WGS sequence"/>
</dbReference>
<dbReference type="InterPro" id="IPR013324">
    <property type="entry name" value="RNA_pol_sigma_r3/r4-like"/>
</dbReference>
<dbReference type="Gene3D" id="1.10.10.10">
    <property type="entry name" value="Winged helix-like DNA-binding domain superfamily/Winged helix DNA-binding domain"/>
    <property type="match status" value="1"/>
</dbReference>
<dbReference type="EMBL" id="JAAAHS010000023">
    <property type="protein sequence ID" value="NBE50908.1"/>
    <property type="molecule type" value="Genomic_DNA"/>
</dbReference>
<evidence type="ECO:0000313" key="1">
    <source>
        <dbReference type="EMBL" id="NBE50908.1"/>
    </source>
</evidence>
<comment type="caution">
    <text evidence="1">The sequence shown here is derived from an EMBL/GenBank/DDBJ whole genome shotgun (WGS) entry which is preliminary data.</text>
</comment>
<gene>
    <name evidence="1" type="ORF">GUY60_05610</name>
</gene>
<dbReference type="AlphaFoldDB" id="A0A964UN86"/>
<dbReference type="SUPFAM" id="SSF88659">
    <property type="entry name" value="Sigma3 and sigma4 domains of RNA polymerase sigma factors"/>
    <property type="match status" value="1"/>
</dbReference>
<dbReference type="InterPro" id="IPR036388">
    <property type="entry name" value="WH-like_DNA-bd_sf"/>
</dbReference>
<organism evidence="1 2">
    <name type="scientific">Streptomyces boluensis</name>
    <dbReference type="NCBI Taxonomy" id="1775135"/>
    <lineage>
        <taxon>Bacteria</taxon>
        <taxon>Bacillati</taxon>
        <taxon>Actinomycetota</taxon>
        <taxon>Actinomycetes</taxon>
        <taxon>Kitasatosporales</taxon>
        <taxon>Streptomycetaceae</taxon>
        <taxon>Streptomyces</taxon>
    </lineage>
</organism>
<keyword evidence="2" id="KW-1185">Reference proteome</keyword>
<accession>A0A964UN86</accession>
<dbReference type="OrthoDB" id="265863at2"/>
<dbReference type="RefSeq" id="WP_161694415.1">
    <property type="nucleotide sequence ID" value="NZ_JAAAHS010000023.1"/>
</dbReference>
<reference evidence="1" key="1">
    <citation type="submission" date="2020-01" db="EMBL/GenBank/DDBJ databases">
        <title>Whole-genome analyses of novel actinobacteria.</title>
        <authorList>
            <person name="Sahin N."/>
        </authorList>
    </citation>
    <scope>NUCLEOTIDE SEQUENCE</scope>
    <source>
        <strain evidence="1">YC537</strain>
    </source>
</reference>
<name>A0A964UN86_9ACTN</name>
<protein>
    <submittedName>
        <fullName evidence="1">Sigma-70 family RNA polymerase sigma factor</fullName>
    </submittedName>
</protein>
<evidence type="ECO:0000313" key="2">
    <source>
        <dbReference type="Proteomes" id="UP000598297"/>
    </source>
</evidence>
<proteinExistence type="predicted"/>
<sequence length="193" mass="21345">MIESAIDSTTESTTESTAEALLADLDPLLTAEAAAEAADGGLEQDDLQQAVWLRLLERLDRSGPPATPERWLRDHVHLEASRARRVRGLDRWYGVDRTAAQAWPERALLRAEHRRAVRAVVRRLPGRCAPVLTAFTSPRDLTYREIAGELGMSQGSLGPERSRCLGCLRRMLPAEVAPPGPRAKVRGRQPADR</sequence>